<dbReference type="EMBL" id="LMYN01000161">
    <property type="protein sequence ID" value="KRZ99227.1"/>
    <property type="molecule type" value="Genomic_DNA"/>
</dbReference>
<evidence type="ECO:0000256" key="5">
    <source>
        <dbReference type="RuleBase" id="RU361277"/>
    </source>
</evidence>
<reference evidence="7 8" key="1">
    <citation type="submission" date="2015-11" db="EMBL/GenBank/DDBJ databases">
        <title>The genome of Debaryomyces fabryi.</title>
        <authorList>
            <person name="Tafer H."/>
            <person name="Lopandic K."/>
        </authorList>
    </citation>
    <scope>NUCLEOTIDE SEQUENCE [LARGE SCALE GENOMIC DNA]</scope>
    <source>
        <strain evidence="7 8">CBS 789</strain>
    </source>
</reference>
<protein>
    <recommendedName>
        <fullName evidence="6">Enoyl reductase (ER) domain-containing protein</fullName>
    </recommendedName>
</protein>
<dbReference type="SUPFAM" id="SSF51735">
    <property type="entry name" value="NAD(P)-binding Rossmann-fold domains"/>
    <property type="match status" value="1"/>
</dbReference>
<keyword evidence="4" id="KW-0560">Oxidoreductase</keyword>
<dbReference type="Gene3D" id="3.40.50.720">
    <property type="entry name" value="NAD(P)-binding Rossmann-like Domain"/>
    <property type="match status" value="1"/>
</dbReference>
<proteinExistence type="inferred from homology"/>
<evidence type="ECO:0000313" key="8">
    <source>
        <dbReference type="Proteomes" id="UP000054251"/>
    </source>
</evidence>
<accession>A0A0V1PT52</accession>
<dbReference type="Pfam" id="PF08240">
    <property type="entry name" value="ADH_N"/>
    <property type="match status" value="1"/>
</dbReference>
<feature type="domain" description="Enoyl reductase (ER)" evidence="6">
    <location>
        <begin position="18"/>
        <end position="356"/>
    </location>
</feature>
<dbReference type="PROSITE" id="PS00059">
    <property type="entry name" value="ADH_ZINC"/>
    <property type="match status" value="1"/>
</dbReference>
<evidence type="ECO:0000256" key="3">
    <source>
        <dbReference type="ARBA" id="ARBA00022833"/>
    </source>
</evidence>
<dbReference type="SMART" id="SM00829">
    <property type="entry name" value="PKS_ER"/>
    <property type="match status" value="1"/>
</dbReference>
<dbReference type="InterPro" id="IPR020843">
    <property type="entry name" value="ER"/>
</dbReference>
<dbReference type="GO" id="GO:0008270">
    <property type="term" value="F:zinc ion binding"/>
    <property type="evidence" value="ECO:0007669"/>
    <property type="project" value="InterPro"/>
</dbReference>
<dbReference type="InterPro" id="IPR036291">
    <property type="entry name" value="NAD(P)-bd_dom_sf"/>
</dbReference>
<dbReference type="RefSeq" id="XP_015465330.1">
    <property type="nucleotide sequence ID" value="XM_015613839.1"/>
</dbReference>
<dbReference type="Proteomes" id="UP000054251">
    <property type="component" value="Unassembled WGS sequence"/>
</dbReference>
<name>A0A0V1PT52_9ASCO</name>
<dbReference type="GO" id="GO:0016616">
    <property type="term" value="F:oxidoreductase activity, acting on the CH-OH group of donors, NAD or NADP as acceptor"/>
    <property type="evidence" value="ECO:0007669"/>
    <property type="project" value="InterPro"/>
</dbReference>
<evidence type="ECO:0000256" key="2">
    <source>
        <dbReference type="ARBA" id="ARBA00022723"/>
    </source>
</evidence>
<dbReference type="Gene3D" id="3.90.180.10">
    <property type="entry name" value="Medium-chain alcohol dehydrogenases, catalytic domain"/>
    <property type="match status" value="1"/>
</dbReference>
<dbReference type="AlphaFoldDB" id="A0A0V1PT52"/>
<evidence type="ECO:0000256" key="1">
    <source>
        <dbReference type="ARBA" id="ARBA00001947"/>
    </source>
</evidence>
<comment type="caution">
    <text evidence="7">The sequence shown here is derived from an EMBL/GenBank/DDBJ whole genome shotgun (WGS) entry which is preliminary data.</text>
</comment>
<dbReference type="CDD" id="cd05283">
    <property type="entry name" value="CAD1"/>
    <property type="match status" value="1"/>
</dbReference>
<comment type="similarity">
    <text evidence="5">Belongs to the zinc-containing alcohol dehydrogenase family.</text>
</comment>
<keyword evidence="8" id="KW-1185">Reference proteome</keyword>
<dbReference type="SUPFAM" id="SSF50129">
    <property type="entry name" value="GroES-like"/>
    <property type="match status" value="1"/>
</dbReference>
<keyword evidence="3 5" id="KW-0862">Zinc</keyword>
<dbReference type="PANTHER" id="PTHR42683">
    <property type="entry name" value="ALDEHYDE REDUCTASE"/>
    <property type="match status" value="1"/>
</dbReference>
<dbReference type="GeneID" id="26842019"/>
<dbReference type="OrthoDB" id="1879366at2759"/>
<dbReference type="FunFam" id="3.40.50.720:FF:000022">
    <property type="entry name" value="Cinnamyl alcohol dehydrogenase"/>
    <property type="match status" value="1"/>
</dbReference>
<comment type="cofactor">
    <cofactor evidence="1 5">
        <name>Zn(2+)</name>
        <dbReference type="ChEBI" id="CHEBI:29105"/>
    </cofactor>
</comment>
<dbReference type="Pfam" id="PF00107">
    <property type="entry name" value="ADH_zinc_N"/>
    <property type="match status" value="1"/>
</dbReference>
<evidence type="ECO:0000256" key="4">
    <source>
        <dbReference type="ARBA" id="ARBA00023002"/>
    </source>
</evidence>
<dbReference type="InterPro" id="IPR002328">
    <property type="entry name" value="ADH_Zn_CS"/>
</dbReference>
<dbReference type="InterPro" id="IPR013149">
    <property type="entry name" value="ADH-like_C"/>
</dbReference>
<dbReference type="InterPro" id="IPR013154">
    <property type="entry name" value="ADH-like_N"/>
</dbReference>
<organism evidence="7 8">
    <name type="scientific">Debaryomyces fabryi</name>
    <dbReference type="NCBI Taxonomy" id="58627"/>
    <lineage>
        <taxon>Eukaryota</taxon>
        <taxon>Fungi</taxon>
        <taxon>Dikarya</taxon>
        <taxon>Ascomycota</taxon>
        <taxon>Saccharomycotina</taxon>
        <taxon>Pichiomycetes</taxon>
        <taxon>Debaryomycetaceae</taxon>
        <taxon>Debaryomyces</taxon>
    </lineage>
</organism>
<keyword evidence="2 5" id="KW-0479">Metal-binding</keyword>
<gene>
    <name evidence="7" type="ORF">AC631_05010</name>
</gene>
<evidence type="ECO:0000259" key="6">
    <source>
        <dbReference type="SMART" id="SM00829"/>
    </source>
</evidence>
<sequence length="364" mass="39979">MTVPSTFKGFAYNEKKWNELRKVEFQPKKVNPEDVVLKIEACGLCGSDIHTLKGDWGEVSRKDLVVGHEIVGKVVQVGNNVRNVKVGQIGGIGAQCNSCLHCDRCLNDYENYCTEMVPTYNKADPLSNDYITQGGYANYAICNEHYVFPIPKEISPSEAAPLLCGGLTVFAPLTRSLGYNMTGKKVGIVGIGGLGHMAIIFAQALGAEVTAISRSSAKKQDAIKMGAKSFIATSEDENWTNEHADKFDLVLNCAANYSSLDFNSLALIIKFKGELIIVGAPSLEEGLEILAFPLILKKITILGSVVGSRKDALKMMELVDKHKLKPWVEEIPINAENIASSLERCDRSNVKYRFVFTGFDKEFQ</sequence>
<dbReference type="InterPro" id="IPR047109">
    <property type="entry name" value="CAD-like"/>
</dbReference>
<evidence type="ECO:0000313" key="7">
    <source>
        <dbReference type="EMBL" id="KRZ99227.1"/>
    </source>
</evidence>
<dbReference type="InterPro" id="IPR011032">
    <property type="entry name" value="GroES-like_sf"/>
</dbReference>